<organism evidence="2">
    <name type="scientific">Chromera velia CCMP2878</name>
    <dbReference type="NCBI Taxonomy" id="1169474"/>
    <lineage>
        <taxon>Eukaryota</taxon>
        <taxon>Sar</taxon>
        <taxon>Alveolata</taxon>
        <taxon>Colpodellida</taxon>
        <taxon>Chromeraceae</taxon>
        <taxon>Chromera</taxon>
    </lineage>
</organism>
<proteinExistence type="predicted"/>
<gene>
    <name evidence="2" type="ORF">Cvel_5683</name>
</gene>
<evidence type="ECO:0000256" key="1">
    <source>
        <dbReference type="SAM" id="MobiDB-lite"/>
    </source>
</evidence>
<feature type="compositionally biased region" description="Basic and acidic residues" evidence="1">
    <location>
        <begin position="717"/>
        <end position="728"/>
    </location>
</feature>
<feature type="compositionally biased region" description="Pro residues" evidence="1">
    <location>
        <begin position="701"/>
        <end position="714"/>
    </location>
</feature>
<feature type="region of interest" description="Disordered" evidence="1">
    <location>
        <begin position="891"/>
        <end position="925"/>
    </location>
</feature>
<name>A0A0G4H4U2_9ALVE</name>
<accession>A0A0G4H4U2</accession>
<dbReference type="InterPro" id="IPR008709">
    <property type="entry name" value="Neurochondrin"/>
</dbReference>
<feature type="region of interest" description="Disordered" evidence="1">
    <location>
        <begin position="627"/>
        <end position="649"/>
    </location>
</feature>
<sequence length="939" mass="99936">MSRNFQGAVTPLKEAPAPCTETVCASPEDPLAVSSALDTAGSCGIASAESQKVEGSECVLERSEECESVLTGLKSGCKETQLQGIFDLSNRVGDGWLQHGNSRQRMLRALPLALLNELLSRDEGTQETAFRVGRKLVSDEQSAKTLHFLFWPALYRISDAKKISDAGSALVVAHRLSSFASAMVLAFQGEGGKQGRGERAMEAFDLVMEAVGKELQGERRDIEGGEDSSSGEFFRILLLLAVSLWDLVALWNLPSPSSSSFSSSPSESRDEVLESAFALSLSLDLGMASRNDRAFASAEASGVLCEKLRDRDVVDREAVLASCSSRSAAGGWGLRKGGKTGTAELNKIRQISSALRRGLSRQLQSLAPPKGRLAAFRAAEAFLRTFSVAALAGGQTGAPGFPGLARDDCEQDASLLLLSVQRASVELRLSLEKRLAFAEGMDEEALNKGGISSEEQRLLFQSACELTQTCIDEATSEVGERILESLSFSRSGEAAKTGGAGGSAPASVLTGLFEGFHRSVGSALQFLEALQSGSVESQMVHTLKPEITACARLVGVWMAAEPVRFEREFRQVLPLLSQHLDGEELEALVPALFNLEDPADWVSVPGLFEGLARALTLVERSCAEGLAEADEQQKTGTGKKSDRHEGRETRAVQMESLLRRLRDIGAILSFSCLQADIGPDAFRRGGIGGTPVETQVRSALPPCPLPLPPLPSPSDPQRLHAGREKGADSDSDTAAIASTGDIRKLAGEIASENRSLWDRLSGLHTGCGRVEGRNEEGLVSLVVLVRAEVVSVSAALSGARSQSVEGEITSSASSSSSSSSAISEGMRRVWEEVADLLLALAPSSADEMKDFSDEGTLLWLRLVRASCVGVHRHAGLLGLLREGVRRRGTEAGALMSTRVPSGEEGKRKGGQGEGDEEDGGEEWNAQDAEAVLYLRGLLA</sequence>
<feature type="region of interest" description="Disordered" evidence="1">
    <location>
        <begin position="701"/>
        <end position="733"/>
    </location>
</feature>
<protein>
    <submittedName>
        <fullName evidence="2">Uncharacterized protein</fullName>
    </submittedName>
</protein>
<dbReference type="AlphaFoldDB" id="A0A0G4H4U2"/>
<dbReference type="PANTHER" id="PTHR13109">
    <property type="entry name" value="NEUROCHONDRIN"/>
    <property type="match status" value="1"/>
</dbReference>
<dbReference type="EMBL" id="CDMZ01001864">
    <property type="protein sequence ID" value="CEM38573.1"/>
    <property type="molecule type" value="Genomic_DNA"/>
</dbReference>
<dbReference type="VEuPathDB" id="CryptoDB:Cvel_5683"/>
<reference evidence="2" key="1">
    <citation type="submission" date="2014-11" db="EMBL/GenBank/DDBJ databases">
        <authorList>
            <person name="Otto D Thomas"/>
            <person name="Naeem Raeece"/>
        </authorList>
    </citation>
    <scope>NUCLEOTIDE SEQUENCE</scope>
</reference>
<dbReference type="PANTHER" id="PTHR13109:SF7">
    <property type="entry name" value="NEUROCHONDRIN"/>
    <property type="match status" value="1"/>
</dbReference>
<feature type="compositionally biased region" description="Basic and acidic residues" evidence="1">
    <location>
        <begin position="639"/>
        <end position="649"/>
    </location>
</feature>
<evidence type="ECO:0000313" key="2">
    <source>
        <dbReference type="EMBL" id="CEM38573.1"/>
    </source>
</evidence>